<accession>I4C592</accession>
<dbReference type="Proteomes" id="UP000006055">
    <property type="component" value="Chromosome"/>
</dbReference>
<dbReference type="HOGENOM" id="CLU_2698677_0_0_7"/>
<dbReference type="eggNOG" id="ENOG502ZQRV">
    <property type="taxonomic scope" value="Bacteria"/>
</dbReference>
<dbReference type="AlphaFoldDB" id="I4C592"/>
<reference evidence="2" key="1">
    <citation type="submission" date="2012-06" db="EMBL/GenBank/DDBJ databases">
        <title>Complete sequence of chromosome of Desulfomonile tiedjei DSM 6799.</title>
        <authorList>
            <person name="Lucas S."/>
            <person name="Copeland A."/>
            <person name="Lapidus A."/>
            <person name="Glavina del Rio T."/>
            <person name="Dalin E."/>
            <person name="Tice H."/>
            <person name="Bruce D."/>
            <person name="Goodwin L."/>
            <person name="Pitluck S."/>
            <person name="Peters L."/>
            <person name="Ovchinnikova G."/>
            <person name="Zeytun A."/>
            <person name="Lu M."/>
            <person name="Kyrpides N."/>
            <person name="Mavromatis K."/>
            <person name="Ivanova N."/>
            <person name="Brettin T."/>
            <person name="Detter J.C."/>
            <person name="Han C."/>
            <person name="Larimer F."/>
            <person name="Land M."/>
            <person name="Hauser L."/>
            <person name="Markowitz V."/>
            <person name="Cheng J.-F."/>
            <person name="Hugenholtz P."/>
            <person name="Woyke T."/>
            <person name="Wu D."/>
            <person name="Spring S."/>
            <person name="Schroeder M."/>
            <person name="Brambilla E."/>
            <person name="Klenk H.-P."/>
            <person name="Eisen J.A."/>
        </authorList>
    </citation>
    <scope>NUCLEOTIDE SEQUENCE [LARGE SCALE GENOMIC DNA]</scope>
    <source>
        <strain evidence="2">ATCC 49306 / DSM 6799 / DCB-1</strain>
    </source>
</reference>
<evidence type="ECO:0000313" key="2">
    <source>
        <dbReference type="Proteomes" id="UP000006055"/>
    </source>
</evidence>
<proteinExistence type="predicted"/>
<keyword evidence="2" id="KW-1185">Reference proteome</keyword>
<organism evidence="1 2">
    <name type="scientific">Desulfomonile tiedjei (strain ATCC 49306 / DSM 6799 / DCB-1)</name>
    <dbReference type="NCBI Taxonomy" id="706587"/>
    <lineage>
        <taxon>Bacteria</taxon>
        <taxon>Pseudomonadati</taxon>
        <taxon>Thermodesulfobacteriota</taxon>
        <taxon>Desulfomonilia</taxon>
        <taxon>Desulfomonilales</taxon>
        <taxon>Desulfomonilaceae</taxon>
        <taxon>Desulfomonile</taxon>
    </lineage>
</organism>
<protein>
    <submittedName>
        <fullName evidence="1">Uncharacterized protein</fullName>
    </submittedName>
</protein>
<gene>
    <name evidence="1" type="ordered locus">Desti_2030</name>
</gene>
<name>I4C592_DESTA</name>
<sequence length="73" mass="8385">MKACTRCGVWHTDAEKRAGHYLSCTEVKQYWSDLKRLHMEATGHLAMIKISKDGRVLCIKCGQELTEDPLKTY</sequence>
<dbReference type="EMBL" id="CP003360">
    <property type="protein sequence ID" value="AFM24733.1"/>
    <property type="molecule type" value="Genomic_DNA"/>
</dbReference>
<dbReference type="KEGG" id="dti:Desti_2030"/>
<evidence type="ECO:0000313" key="1">
    <source>
        <dbReference type="EMBL" id="AFM24733.1"/>
    </source>
</evidence>